<gene>
    <name evidence="1" type="ORF">JDV02_000915</name>
</gene>
<sequence length="543" mass="60181">MMIRPAARRAPQLPETDLCVGALPSQRRFKTFIRHVNKNNEVYFTLAGRRPRPDPASPAQHEFFSMPDLLLDLDAEGTAGVRPFDEEADERRLKERWPAEPLKRAAVRSRVQQFEDQVYESRRKARQLWSQPTNIWRITPHDLLSAALRGAPSPDEPAKPDVSEATPKAFLGTSITAQLRIENGIPPHALDEDQQLLRWMLLRQRSLEYSKETQGKVSPTPTQLVEALRKQTSITEIRRLIFQCLAAGTNVDGFGSRGQSGLNLSLEVRRAYERALGEGSTHERPVLETLTALGNLAAKLSALGADIGAPLYGLCLKLCAEASLPESLAEWLCRGYEAQVWEDEVGSLEDVVSSLSAIGAAKASNGHWDLNRTSQRQLTFRFLTGVDEKDTLSADSFRNLAVLRLQQGSQGQTLPSLSAYQSYVNLLGHLGAVRTLWKEWRLSAPQARAVAGPQKTDSKSVDVAFGKALQRAIHVITATDGEAVRDLSLDECASHDHHAIEMQGKGARHDVLGHALKPVQAAFLLDMALKDYLTHLQQIREDA</sequence>
<dbReference type="EMBL" id="CP086354">
    <property type="protein sequence ID" value="UNI14270.1"/>
    <property type="molecule type" value="Genomic_DNA"/>
</dbReference>
<dbReference type="GeneID" id="72062879"/>
<evidence type="ECO:0000313" key="2">
    <source>
        <dbReference type="Proteomes" id="UP000829364"/>
    </source>
</evidence>
<evidence type="ECO:0000313" key="1">
    <source>
        <dbReference type="EMBL" id="UNI14270.1"/>
    </source>
</evidence>
<dbReference type="RefSeq" id="XP_047837751.1">
    <property type="nucleotide sequence ID" value="XM_047981790.1"/>
</dbReference>
<protein>
    <submittedName>
        <fullName evidence="1">Uncharacterized protein</fullName>
    </submittedName>
</protein>
<proteinExistence type="predicted"/>
<organism evidence="1 2">
    <name type="scientific">Purpureocillium takamizusanense</name>
    <dbReference type="NCBI Taxonomy" id="2060973"/>
    <lineage>
        <taxon>Eukaryota</taxon>
        <taxon>Fungi</taxon>
        <taxon>Dikarya</taxon>
        <taxon>Ascomycota</taxon>
        <taxon>Pezizomycotina</taxon>
        <taxon>Sordariomycetes</taxon>
        <taxon>Hypocreomycetidae</taxon>
        <taxon>Hypocreales</taxon>
        <taxon>Ophiocordycipitaceae</taxon>
        <taxon>Purpureocillium</taxon>
    </lineage>
</organism>
<dbReference type="OrthoDB" id="4581301at2759"/>
<dbReference type="KEGG" id="ptkz:JDV02_000915"/>
<dbReference type="Proteomes" id="UP000829364">
    <property type="component" value="Chromosome 1"/>
</dbReference>
<name>A0A9Q8V5Y7_9HYPO</name>
<keyword evidence="2" id="KW-1185">Reference proteome</keyword>
<dbReference type="AlphaFoldDB" id="A0A9Q8V5Y7"/>
<accession>A0A9Q8V5Y7</accession>
<reference evidence="1" key="1">
    <citation type="submission" date="2021-11" db="EMBL/GenBank/DDBJ databases">
        <title>Purpureocillium_takamizusanense_genome.</title>
        <authorList>
            <person name="Nguyen N.-H."/>
        </authorList>
    </citation>
    <scope>NUCLEOTIDE SEQUENCE</scope>
    <source>
        <strain evidence="1">PT3</strain>
    </source>
</reference>